<evidence type="ECO:0000256" key="1">
    <source>
        <dbReference type="SAM" id="Coils"/>
    </source>
</evidence>
<proteinExistence type="predicted"/>
<dbReference type="Gene3D" id="6.10.140.1110">
    <property type="match status" value="1"/>
</dbReference>
<dbReference type="Proteomes" id="UP000255326">
    <property type="component" value="Unassembled WGS sequence"/>
</dbReference>
<sequence>MKIIQTALVKQVLTEKSKLLLESQYNEKKLQLEKECEQLRFELKKLEKTKKYSAAALKGRFEKEIQSRTDKLKVVEFQLDQLGILPLGSELIEKEIQSVIDINIGDNWEQVSKEKTILIEDGIIKDIR</sequence>
<gene>
    <name evidence="2" type="ORF">DFR59_101138</name>
</gene>
<dbReference type="AlphaFoldDB" id="A0A370H0B2"/>
<dbReference type="RefSeq" id="WP_114743702.1">
    <property type="nucleotide sequence ID" value="NZ_QQAY01000001.1"/>
</dbReference>
<organism evidence="2 3">
    <name type="scientific">Falsibacillus pallidus</name>
    <dbReference type="NCBI Taxonomy" id="493781"/>
    <lineage>
        <taxon>Bacteria</taxon>
        <taxon>Bacillati</taxon>
        <taxon>Bacillota</taxon>
        <taxon>Bacilli</taxon>
        <taxon>Bacillales</taxon>
        <taxon>Bacillaceae</taxon>
        <taxon>Falsibacillus</taxon>
    </lineage>
</organism>
<dbReference type="EMBL" id="QQAY01000001">
    <property type="protein sequence ID" value="RDI47483.1"/>
    <property type="molecule type" value="Genomic_DNA"/>
</dbReference>
<feature type="coiled-coil region" evidence="1">
    <location>
        <begin position="22"/>
        <end position="49"/>
    </location>
</feature>
<dbReference type="OrthoDB" id="2375961at2"/>
<reference evidence="2 3" key="1">
    <citation type="submission" date="2018-07" db="EMBL/GenBank/DDBJ databases">
        <title>Genomic Encyclopedia of Type Strains, Phase IV (KMG-IV): sequencing the most valuable type-strain genomes for metagenomic binning, comparative biology and taxonomic classification.</title>
        <authorList>
            <person name="Goeker M."/>
        </authorList>
    </citation>
    <scope>NUCLEOTIDE SEQUENCE [LARGE SCALE GENOMIC DNA]</scope>
    <source>
        <strain evidence="2 3">DSM 25281</strain>
    </source>
</reference>
<dbReference type="InterPro" id="IPR021297">
    <property type="entry name" value="YlqD"/>
</dbReference>
<dbReference type="Pfam" id="PF11068">
    <property type="entry name" value="YlqD"/>
    <property type="match status" value="1"/>
</dbReference>
<protein>
    <submittedName>
        <fullName evidence="2">YlqD protein</fullName>
    </submittedName>
</protein>
<accession>A0A370H0B2</accession>
<keyword evidence="1" id="KW-0175">Coiled coil</keyword>
<evidence type="ECO:0000313" key="2">
    <source>
        <dbReference type="EMBL" id="RDI47483.1"/>
    </source>
</evidence>
<name>A0A370H0B2_9BACI</name>
<comment type="caution">
    <text evidence="2">The sequence shown here is derived from an EMBL/GenBank/DDBJ whole genome shotgun (WGS) entry which is preliminary data.</text>
</comment>
<evidence type="ECO:0000313" key="3">
    <source>
        <dbReference type="Proteomes" id="UP000255326"/>
    </source>
</evidence>
<keyword evidence="3" id="KW-1185">Reference proteome</keyword>